<organism evidence="14">
    <name type="scientific">Trichophyton rubrum CBS 288.86</name>
    <dbReference type="NCBI Taxonomy" id="1215330"/>
    <lineage>
        <taxon>Eukaryota</taxon>
        <taxon>Fungi</taxon>
        <taxon>Dikarya</taxon>
        <taxon>Ascomycota</taxon>
        <taxon>Pezizomycotina</taxon>
        <taxon>Eurotiomycetes</taxon>
        <taxon>Eurotiomycetidae</taxon>
        <taxon>Onygenales</taxon>
        <taxon>Arthrodermataceae</taxon>
        <taxon>Trichophyton</taxon>
    </lineage>
</organism>
<dbReference type="SUPFAM" id="SSF48439">
    <property type="entry name" value="Protein prenylyltransferase"/>
    <property type="match status" value="1"/>
</dbReference>
<evidence type="ECO:0000256" key="8">
    <source>
        <dbReference type="ARBA" id="ARBA00022842"/>
    </source>
</evidence>
<evidence type="ECO:0000256" key="2">
    <source>
        <dbReference type="ARBA" id="ARBA00006734"/>
    </source>
</evidence>
<dbReference type="Gene3D" id="1.25.40.120">
    <property type="entry name" value="Protein prenylyltransferase"/>
    <property type="match status" value="1"/>
</dbReference>
<dbReference type="EC" id="2.5.1.58" evidence="4"/>
<dbReference type="AlphaFoldDB" id="A0A022VWE8"/>
<dbReference type="GO" id="GO:0005953">
    <property type="term" value="C:CAAX-protein geranylgeranyltransferase complex"/>
    <property type="evidence" value="ECO:0007669"/>
    <property type="project" value="TreeGrafter"/>
</dbReference>
<evidence type="ECO:0000256" key="6">
    <source>
        <dbReference type="ARBA" id="ARBA00022679"/>
    </source>
</evidence>
<comment type="cofactor">
    <cofactor evidence="1">
        <name>Mg(2+)</name>
        <dbReference type="ChEBI" id="CHEBI:18420"/>
    </cofactor>
</comment>
<dbReference type="GO" id="GO:0004660">
    <property type="term" value="F:protein farnesyltransferase activity"/>
    <property type="evidence" value="ECO:0007669"/>
    <property type="project" value="UniProtKB-EC"/>
</dbReference>
<protein>
    <recommendedName>
        <fullName evidence="9">Protein farnesyltransferase/geranylgeranyltransferase type-1 subunit alpha</fullName>
        <ecNumber evidence="4">2.5.1.58</ecNumber>
        <ecNumber evidence="3">2.5.1.59</ecNumber>
    </recommendedName>
    <alternativeName>
        <fullName evidence="12">CAAX farnesyltransferase subunit alpha</fullName>
    </alternativeName>
    <alternativeName>
        <fullName evidence="11">FTase-alpha</fullName>
    </alternativeName>
    <alternativeName>
        <fullName evidence="10">Ras proteins prenyltransferase subunit alpha</fullName>
    </alternativeName>
    <alternativeName>
        <fullName evidence="13">Type I protein geranyl-geranyltransferase subunit alpha</fullName>
    </alternativeName>
</protein>
<gene>
    <name evidence="14" type="ORF">H103_06191</name>
</gene>
<comment type="similarity">
    <text evidence="2">Belongs to the protein prenyltransferase subunit alpha family.</text>
</comment>
<dbReference type="PROSITE" id="PS51147">
    <property type="entry name" value="PFTA"/>
    <property type="match status" value="5"/>
</dbReference>
<keyword evidence="7" id="KW-0677">Repeat</keyword>
<dbReference type="PANTHER" id="PTHR11129">
    <property type="entry name" value="PROTEIN FARNESYLTRANSFERASE ALPHA SUBUNIT/RAB GERANYLGERANYL TRANSFERASE ALPHA SUBUNIT"/>
    <property type="match status" value="1"/>
</dbReference>
<accession>A0A022VWE8</accession>
<evidence type="ECO:0000256" key="9">
    <source>
        <dbReference type="ARBA" id="ARBA00040965"/>
    </source>
</evidence>
<dbReference type="GO" id="GO:0004662">
    <property type="term" value="F:CAAX-protein geranylgeranyltransferase activity"/>
    <property type="evidence" value="ECO:0007669"/>
    <property type="project" value="UniProtKB-EC"/>
</dbReference>
<reference evidence="14" key="1">
    <citation type="submission" date="2014-02" db="EMBL/GenBank/DDBJ databases">
        <title>The Genome Sequence of Trichophyton rubrum (morphotype fischeri) CBS 288.86.</title>
        <authorList>
            <consortium name="The Broad Institute Genomics Platform"/>
            <person name="Cuomo C.A."/>
            <person name="White T.C."/>
            <person name="Graser Y."/>
            <person name="Martinez-Rossi N."/>
            <person name="Heitman J."/>
            <person name="Young S.K."/>
            <person name="Zeng Q."/>
            <person name="Gargeya S."/>
            <person name="Abouelleil A."/>
            <person name="Alvarado L."/>
            <person name="Chapman S.B."/>
            <person name="Gainer-Dewar J."/>
            <person name="Goldberg J."/>
            <person name="Griggs A."/>
            <person name="Gujja S."/>
            <person name="Hansen M."/>
            <person name="Howarth C."/>
            <person name="Imamovic A."/>
            <person name="Larimer J."/>
            <person name="Martinez D."/>
            <person name="Murphy C."/>
            <person name="Pearson M.D."/>
            <person name="Persinoti G."/>
            <person name="Poon T."/>
            <person name="Priest M."/>
            <person name="Roberts A.D."/>
            <person name="Saif S."/>
            <person name="Shea T.D."/>
            <person name="Sykes S.N."/>
            <person name="Wortman J."/>
            <person name="Nusbaum C."/>
            <person name="Birren B."/>
        </authorList>
    </citation>
    <scope>NUCLEOTIDE SEQUENCE [LARGE SCALE GENOMIC DNA]</scope>
    <source>
        <strain evidence="14">CBS 288.86</strain>
    </source>
</reference>
<keyword evidence="5" id="KW-0637">Prenyltransferase</keyword>
<dbReference type="OrthoDB" id="272289at2759"/>
<evidence type="ECO:0000256" key="11">
    <source>
        <dbReference type="ARBA" id="ARBA00042436"/>
    </source>
</evidence>
<dbReference type="PANTHER" id="PTHR11129:SF1">
    <property type="entry name" value="PROTEIN FARNESYLTRANSFERASE_GERANYLGERANYLTRANSFERASE TYPE-1 SUBUNIT ALPHA"/>
    <property type="match status" value="1"/>
</dbReference>
<proteinExistence type="inferred from homology"/>
<dbReference type="GO" id="GO:0005965">
    <property type="term" value="C:protein farnesyltransferase complex"/>
    <property type="evidence" value="ECO:0007669"/>
    <property type="project" value="TreeGrafter"/>
</dbReference>
<evidence type="ECO:0000256" key="1">
    <source>
        <dbReference type="ARBA" id="ARBA00001946"/>
    </source>
</evidence>
<dbReference type="EC" id="2.5.1.59" evidence="3"/>
<dbReference type="EMBL" id="KK207888">
    <property type="protein sequence ID" value="EZF50371.1"/>
    <property type="molecule type" value="Genomic_DNA"/>
</dbReference>
<keyword evidence="6" id="KW-0808">Transferase</keyword>
<evidence type="ECO:0000256" key="12">
    <source>
        <dbReference type="ARBA" id="ARBA00043086"/>
    </source>
</evidence>
<dbReference type="Proteomes" id="UP000023758">
    <property type="component" value="Unassembled WGS sequence"/>
</dbReference>
<dbReference type="InterPro" id="IPR002088">
    <property type="entry name" value="Prenyl_trans_a"/>
</dbReference>
<evidence type="ECO:0000256" key="7">
    <source>
        <dbReference type="ARBA" id="ARBA00022737"/>
    </source>
</evidence>
<evidence type="ECO:0000313" key="14">
    <source>
        <dbReference type="EMBL" id="EZF50371.1"/>
    </source>
</evidence>
<name>A0A022VWE8_TRIRU</name>
<dbReference type="Pfam" id="PF01239">
    <property type="entry name" value="PPTA"/>
    <property type="match status" value="4"/>
</dbReference>
<evidence type="ECO:0000256" key="4">
    <source>
        <dbReference type="ARBA" id="ARBA00012702"/>
    </source>
</evidence>
<evidence type="ECO:0000256" key="10">
    <source>
        <dbReference type="ARBA" id="ARBA00041392"/>
    </source>
</evidence>
<evidence type="ECO:0000256" key="13">
    <source>
        <dbReference type="ARBA" id="ARBA00043219"/>
    </source>
</evidence>
<dbReference type="HOGENOM" id="CLU_026582_1_0_1"/>
<sequence length="364" mass="41212">MSKYSSDPAWASVTPIPLDDGSNRFTQADRENAAGDDAVTTANVASEALPLATIAYSEGYAEATAYLRAVMAANEMSDRALALTEDVIRSNPAHYTVWLYRAQILNALGKDLNAELAWLNQLSTQYLKSYQIWHHRQVIMSNESVFPTLPEGELEFLAKMFALDSKNYHVWTYRHWLLRHFKLWDSPAELEDIERMIDEDVMNNSAWNHRWVMRFAPREGFDSGLPGVGIPGGIGGAGAGKMVVVDEEMVDGEVEYAKKKIVLAPENRSPWAYLRGVLKAAGRGLEDLKGFAERFIVKEVVEEGQGEFLVKSSHALEWLGDIYAEQAHEAEAKHSAVQMFTLLKDKYDPIRRNYWEYRIRSMDK</sequence>
<keyword evidence="8" id="KW-0460">Magnesium</keyword>
<evidence type="ECO:0000256" key="5">
    <source>
        <dbReference type="ARBA" id="ARBA00022602"/>
    </source>
</evidence>
<evidence type="ECO:0000256" key="3">
    <source>
        <dbReference type="ARBA" id="ARBA00012700"/>
    </source>
</evidence>